<evidence type="ECO:0000256" key="6">
    <source>
        <dbReference type="ARBA" id="ARBA00022692"/>
    </source>
</evidence>
<keyword evidence="9 13" id="KW-0175">Coiled coil</keyword>
<protein>
    <submittedName>
        <fullName evidence="17">Occludin isoform X1</fullName>
    </submittedName>
</protein>
<keyword evidence="7" id="KW-0965">Cell junction</keyword>
<feature type="transmembrane region" description="Helical" evidence="14">
    <location>
        <begin position="29"/>
        <end position="51"/>
    </location>
</feature>
<organism evidence="17 18">
    <name type="scientific">Silurus asotus</name>
    <name type="common">Amur catfish</name>
    <name type="synonym">Parasilurus asotus</name>
    <dbReference type="NCBI Taxonomy" id="30991"/>
    <lineage>
        <taxon>Eukaryota</taxon>
        <taxon>Metazoa</taxon>
        <taxon>Chordata</taxon>
        <taxon>Craniata</taxon>
        <taxon>Vertebrata</taxon>
        <taxon>Euteleostomi</taxon>
        <taxon>Actinopterygii</taxon>
        <taxon>Neopterygii</taxon>
        <taxon>Teleostei</taxon>
        <taxon>Ostariophysi</taxon>
        <taxon>Siluriformes</taxon>
        <taxon>Siluridae</taxon>
        <taxon>Silurus</taxon>
    </lineage>
</organism>
<reference evidence="17" key="1">
    <citation type="submission" date="2018-07" db="EMBL/GenBank/DDBJ databases">
        <title>Comparative genomics of catfishes provides insights into carnivory and benthic adaptation.</title>
        <authorList>
            <person name="Zhang Y."/>
            <person name="Wang D."/>
            <person name="Peng Z."/>
            <person name="Zheng S."/>
            <person name="Shao F."/>
            <person name="Tao W."/>
        </authorList>
    </citation>
    <scope>NUCLEOTIDE SEQUENCE</scope>
    <source>
        <strain evidence="17">Chongqing</strain>
    </source>
</reference>
<dbReference type="PROSITE" id="PS51980">
    <property type="entry name" value="OCEL"/>
    <property type="match status" value="1"/>
</dbReference>
<evidence type="ECO:0000313" key="18">
    <source>
        <dbReference type="Proteomes" id="UP001205998"/>
    </source>
</evidence>
<feature type="domain" description="MARVEL" evidence="15">
    <location>
        <begin position="22"/>
        <end position="241"/>
    </location>
</feature>
<evidence type="ECO:0000256" key="13">
    <source>
        <dbReference type="SAM" id="Coils"/>
    </source>
</evidence>
<accession>A0AAD5AMC5</accession>
<evidence type="ECO:0000256" key="4">
    <source>
        <dbReference type="ARBA" id="ARBA00022427"/>
    </source>
</evidence>
<feature type="transmembrane region" description="Helical" evidence="14">
    <location>
        <begin position="111"/>
        <end position="131"/>
    </location>
</feature>
<dbReference type="GO" id="GO:0016324">
    <property type="term" value="C:apical plasma membrane"/>
    <property type="evidence" value="ECO:0007669"/>
    <property type="project" value="TreeGrafter"/>
</dbReference>
<dbReference type="PANTHER" id="PTHR23288">
    <property type="entry name" value="OCCLUDIN AND RNA POLYMERASE II ELONGATION FACTOR ELL"/>
    <property type="match status" value="1"/>
</dbReference>
<keyword evidence="6 11" id="KW-0812">Transmembrane</keyword>
<feature type="coiled-coil region" evidence="13">
    <location>
        <begin position="456"/>
        <end position="483"/>
    </location>
</feature>
<dbReference type="SUPFAM" id="SSF144292">
    <property type="entry name" value="occludin/ELL-like"/>
    <property type="match status" value="1"/>
</dbReference>
<proteinExistence type="inferred from homology"/>
<evidence type="ECO:0000256" key="14">
    <source>
        <dbReference type="SAM" id="Phobius"/>
    </source>
</evidence>
<feature type="transmembrane region" description="Helical" evidence="14">
    <location>
        <begin position="216"/>
        <end position="237"/>
    </location>
</feature>
<keyword evidence="10 11" id="KW-0472">Membrane</keyword>
<dbReference type="PANTHER" id="PTHR23288:SF34">
    <property type="entry name" value="OCCLUDIN B"/>
    <property type="match status" value="1"/>
</dbReference>
<evidence type="ECO:0000256" key="7">
    <source>
        <dbReference type="ARBA" id="ARBA00022949"/>
    </source>
</evidence>
<dbReference type="InterPro" id="IPR010844">
    <property type="entry name" value="Occludin_ELL"/>
</dbReference>
<comment type="similarity">
    <text evidence="3 12">Belongs to the ELL/occludin family.</text>
</comment>
<feature type="transmembrane region" description="Helical" evidence="14">
    <location>
        <begin position="58"/>
        <end position="77"/>
    </location>
</feature>
<evidence type="ECO:0000256" key="8">
    <source>
        <dbReference type="ARBA" id="ARBA00022989"/>
    </source>
</evidence>
<dbReference type="Pfam" id="PF07303">
    <property type="entry name" value="Occludin_ELL"/>
    <property type="match status" value="1"/>
</dbReference>
<evidence type="ECO:0000256" key="3">
    <source>
        <dbReference type="ARBA" id="ARBA00009171"/>
    </source>
</evidence>
<evidence type="ECO:0000256" key="5">
    <source>
        <dbReference type="ARBA" id="ARBA00022475"/>
    </source>
</evidence>
<dbReference type="Gene3D" id="6.10.140.340">
    <property type="match status" value="1"/>
</dbReference>
<evidence type="ECO:0000259" key="15">
    <source>
        <dbReference type="PROSITE" id="PS51225"/>
    </source>
</evidence>
<dbReference type="PROSITE" id="PS51225">
    <property type="entry name" value="MARVEL"/>
    <property type="match status" value="1"/>
</dbReference>
<evidence type="ECO:0000256" key="1">
    <source>
        <dbReference type="ARBA" id="ARBA00004435"/>
    </source>
</evidence>
<dbReference type="InterPro" id="IPR008253">
    <property type="entry name" value="Marvel"/>
</dbReference>
<sequence>MSQHTFSHYPDDKLLHFYTWGSPPGVIKILSIIIIIMCVAVFACVASTLAWDYDMDNMGLGGLGMGMGMGGMGGSSYGGGGYNMYGGGIGGGSYGYGGGGYYMDPTTGKGFIIGISAITFFAMLIIFILVISRQSTAKSPRFYLASIIICAILALFMLIGSVVYLVAVNPTAQGTGSMMYNMIWQLCSQYQNQQQATGLFINQYMYHYCVVEPQEAIAIVLGFLVGIGLIIMMVFAIRTRSQMNRYGPHRVLWEEPRSFNDGLSHGVEKWVTDVSGGPETYLNEHNDYVGSSRNYLDHSLDVGKPLYLPGLTQAVECGKSSKVLFILQPEYPAPQETSHVACQKPVFRTFIGGQYFSECVSEDYDTGGESADELEEGDYESEFPPIVKESERADYKRQFDRDMMEYKRLQAELDDINQGLADVDRELDGLQEGSPQFLDAMEVYTRLKGLKRSSDYQVKKKRCKQLKDKLSLLKKRVNDYDRRS</sequence>
<dbReference type="GO" id="GO:0070830">
    <property type="term" value="P:bicellular tight junction assembly"/>
    <property type="evidence" value="ECO:0007669"/>
    <property type="project" value="TreeGrafter"/>
</dbReference>
<evidence type="ECO:0000256" key="2">
    <source>
        <dbReference type="ARBA" id="ARBA00004651"/>
    </source>
</evidence>
<name>A0AAD5AMC5_SILAS</name>
<keyword evidence="4" id="KW-0796">Tight junction</keyword>
<feature type="transmembrane region" description="Helical" evidence="14">
    <location>
        <begin position="143"/>
        <end position="167"/>
    </location>
</feature>
<evidence type="ECO:0000256" key="12">
    <source>
        <dbReference type="PROSITE-ProRule" id="PRU01324"/>
    </source>
</evidence>
<feature type="domain" description="OCEL" evidence="16">
    <location>
        <begin position="377"/>
        <end position="484"/>
    </location>
</feature>
<gene>
    <name evidence="17" type="ORF">C0J50_21922</name>
</gene>
<dbReference type="InterPro" id="IPR031176">
    <property type="entry name" value="ELL/occludin"/>
</dbReference>
<dbReference type="GO" id="GO:0005923">
    <property type="term" value="C:bicellular tight junction"/>
    <property type="evidence" value="ECO:0007669"/>
    <property type="project" value="UniProtKB-SubCell"/>
</dbReference>
<comment type="caution">
    <text evidence="17">The sequence shown here is derived from an EMBL/GenBank/DDBJ whole genome shotgun (WGS) entry which is preliminary data.</text>
</comment>
<dbReference type="Pfam" id="PF01284">
    <property type="entry name" value="MARVEL"/>
    <property type="match status" value="1"/>
</dbReference>
<keyword evidence="5" id="KW-1003">Cell membrane</keyword>
<keyword evidence="18" id="KW-1185">Reference proteome</keyword>
<evidence type="ECO:0000256" key="10">
    <source>
        <dbReference type="ARBA" id="ARBA00023136"/>
    </source>
</evidence>
<dbReference type="EMBL" id="MU551694">
    <property type="protein sequence ID" value="KAI5618530.1"/>
    <property type="molecule type" value="Genomic_DNA"/>
</dbReference>
<keyword evidence="8 14" id="KW-1133">Transmembrane helix</keyword>
<evidence type="ECO:0000256" key="11">
    <source>
        <dbReference type="PROSITE-ProRule" id="PRU00581"/>
    </source>
</evidence>
<comment type="subcellular location">
    <subcellularLocation>
        <location evidence="1">Cell junction</location>
        <location evidence="1">Tight junction</location>
    </subcellularLocation>
    <subcellularLocation>
        <location evidence="2">Cell membrane</location>
        <topology evidence="2">Multi-pass membrane protein</topology>
    </subcellularLocation>
</comment>
<feature type="non-terminal residue" evidence="17">
    <location>
        <position position="1"/>
    </location>
</feature>
<evidence type="ECO:0000259" key="16">
    <source>
        <dbReference type="PROSITE" id="PS51980"/>
    </source>
</evidence>
<feature type="coiled-coil region" evidence="13">
    <location>
        <begin position="392"/>
        <end position="426"/>
    </location>
</feature>
<evidence type="ECO:0000256" key="9">
    <source>
        <dbReference type="ARBA" id="ARBA00023054"/>
    </source>
</evidence>
<evidence type="ECO:0000313" key="17">
    <source>
        <dbReference type="EMBL" id="KAI5618530.1"/>
    </source>
</evidence>
<dbReference type="GO" id="GO:0031410">
    <property type="term" value="C:cytoplasmic vesicle"/>
    <property type="evidence" value="ECO:0007669"/>
    <property type="project" value="TreeGrafter"/>
</dbReference>
<dbReference type="Proteomes" id="UP001205998">
    <property type="component" value="Unassembled WGS sequence"/>
</dbReference>
<dbReference type="AlphaFoldDB" id="A0AAD5AMC5"/>